<dbReference type="AlphaFoldDB" id="A0A6I6DYC8"/>
<name>A0A6I6DYC8_9MICO</name>
<keyword evidence="1" id="KW-0812">Transmembrane</keyword>
<dbReference type="EMBL" id="CP032550">
    <property type="protein sequence ID" value="QGU26679.1"/>
    <property type="molecule type" value="Genomic_DNA"/>
</dbReference>
<dbReference type="Proteomes" id="UP000422989">
    <property type="component" value="Chromosome"/>
</dbReference>
<keyword evidence="1" id="KW-1133">Transmembrane helix</keyword>
<proteinExistence type="predicted"/>
<dbReference type="InterPro" id="IPR025327">
    <property type="entry name" value="DUF4233"/>
</dbReference>
<feature type="transmembrane region" description="Helical" evidence="1">
    <location>
        <begin position="21"/>
        <end position="43"/>
    </location>
</feature>
<dbReference type="Pfam" id="PF14017">
    <property type="entry name" value="DUF4233"/>
    <property type="match status" value="1"/>
</dbReference>
<dbReference type="OrthoDB" id="3267755at2"/>
<gene>
    <name evidence="2" type="ORF">D7D94_02580</name>
</gene>
<reference evidence="2 3" key="1">
    <citation type="submission" date="2018-09" db="EMBL/GenBank/DDBJ databases">
        <title>Whole genome sequencing of Microbacterium oryzae strain MB-10T.</title>
        <authorList>
            <person name="Das S.K."/>
        </authorList>
    </citation>
    <scope>NUCLEOTIDE SEQUENCE [LARGE SCALE GENOMIC DNA]</scope>
    <source>
        <strain evidence="2 3">MB-10</strain>
    </source>
</reference>
<evidence type="ECO:0000313" key="2">
    <source>
        <dbReference type="EMBL" id="QGU26679.1"/>
    </source>
</evidence>
<feature type="transmembrane region" description="Helical" evidence="1">
    <location>
        <begin position="77"/>
        <end position="110"/>
    </location>
</feature>
<organism evidence="2 3">
    <name type="scientific">Microbacterium oryzae</name>
    <dbReference type="NCBI Taxonomy" id="743009"/>
    <lineage>
        <taxon>Bacteria</taxon>
        <taxon>Bacillati</taxon>
        <taxon>Actinomycetota</taxon>
        <taxon>Actinomycetes</taxon>
        <taxon>Micrococcales</taxon>
        <taxon>Microbacteriaceae</taxon>
        <taxon>Microbacterium</taxon>
    </lineage>
</organism>
<feature type="transmembrane region" description="Helical" evidence="1">
    <location>
        <begin position="49"/>
        <end position="70"/>
    </location>
</feature>
<keyword evidence="1" id="KW-0472">Membrane</keyword>
<sequence length="133" mass="14321">MSDAQPRQPRYRTLPEKVGSIVLAFEAIVVFLAGLSIFGLKALPDGVPQWWGIVAGAVMAVLMILTSGLLRHRWGLALGWVLQIITALGAFFVPAILFVTLVFGGMWVYATIGGARIERRISAQRAAAAAETD</sequence>
<dbReference type="RefSeq" id="WP_156241080.1">
    <property type="nucleotide sequence ID" value="NZ_BAAAZL010000002.1"/>
</dbReference>
<dbReference type="KEGG" id="moj:D7D94_02580"/>
<keyword evidence="3" id="KW-1185">Reference proteome</keyword>
<accession>A0A6I6DYC8</accession>
<protein>
    <submittedName>
        <fullName evidence="2">DUF4233 domain-containing protein</fullName>
    </submittedName>
</protein>
<evidence type="ECO:0000313" key="3">
    <source>
        <dbReference type="Proteomes" id="UP000422989"/>
    </source>
</evidence>
<evidence type="ECO:0000256" key="1">
    <source>
        <dbReference type="SAM" id="Phobius"/>
    </source>
</evidence>